<dbReference type="SUPFAM" id="SSF141868">
    <property type="entry name" value="EAL domain-like"/>
    <property type="match status" value="1"/>
</dbReference>
<evidence type="ECO:0000313" key="6">
    <source>
        <dbReference type="Proteomes" id="UP001185899"/>
    </source>
</evidence>
<dbReference type="InterPro" id="IPR035919">
    <property type="entry name" value="EAL_sf"/>
</dbReference>
<feature type="transmembrane region" description="Helical" evidence="1">
    <location>
        <begin position="91"/>
        <end position="111"/>
    </location>
</feature>
<dbReference type="InterPro" id="IPR013655">
    <property type="entry name" value="PAS_fold_3"/>
</dbReference>
<dbReference type="InterPro" id="IPR000014">
    <property type="entry name" value="PAS"/>
</dbReference>
<dbReference type="InterPro" id="IPR000700">
    <property type="entry name" value="PAS-assoc_C"/>
</dbReference>
<gene>
    <name evidence="5" type="ORF">R3P95_24260</name>
</gene>
<feature type="domain" description="PAC" evidence="2">
    <location>
        <begin position="347"/>
        <end position="400"/>
    </location>
</feature>
<dbReference type="InterPro" id="IPR043128">
    <property type="entry name" value="Rev_trsase/Diguanyl_cyclase"/>
</dbReference>
<dbReference type="SUPFAM" id="SSF55785">
    <property type="entry name" value="PYP-like sensor domain (PAS domain)"/>
    <property type="match status" value="2"/>
</dbReference>
<dbReference type="PANTHER" id="PTHR44757:SF2">
    <property type="entry name" value="BIOFILM ARCHITECTURE MAINTENANCE PROTEIN MBAA"/>
    <property type="match status" value="1"/>
</dbReference>
<keyword evidence="1" id="KW-1133">Transmembrane helix</keyword>
<dbReference type="PROSITE" id="PS50887">
    <property type="entry name" value="GGDEF"/>
    <property type="match status" value="1"/>
</dbReference>
<dbReference type="PANTHER" id="PTHR44757">
    <property type="entry name" value="DIGUANYLATE CYCLASE DGCP"/>
    <property type="match status" value="1"/>
</dbReference>
<reference evidence="5 6" key="1">
    <citation type="submission" date="2023-10" db="EMBL/GenBank/DDBJ databases">
        <title>Development of a sustainable strategy for remediation of hydrocarbon-contaminated territories based on the waste exchange concept.</title>
        <authorList>
            <person name="Krivoruchko A."/>
        </authorList>
    </citation>
    <scope>NUCLEOTIDE SEQUENCE [LARGE SCALE GENOMIC DNA]</scope>
    <source>
        <strain evidence="5 6">IEGM 1322</strain>
    </source>
</reference>
<dbReference type="Gene3D" id="3.30.70.270">
    <property type="match status" value="1"/>
</dbReference>
<dbReference type="Gene3D" id="3.30.450.20">
    <property type="entry name" value="PAS domain"/>
    <property type="match status" value="2"/>
</dbReference>
<dbReference type="RefSeq" id="WP_317549726.1">
    <property type="nucleotide sequence ID" value="NZ_JAWLKE010000012.1"/>
</dbReference>
<feature type="domain" description="EAL" evidence="3">
    <location>
        <begin position="582"/>
        <end position="841"/>
    </location>
</feature>
<dbReference type="Pfam" id="PF08447">
    <property type="entry name" value="PAS_3"/>
    <property type="match status" value="1"/>
</dbReference>
<dbReference type="InterPro" id="IPR001610">
    <property type="entry name" value="PAC"/>
</dbReference>
<dbReference type="Pfam" id="PF00563">
    <property type="entry name" value="EAL"/>
    <property type="match status" value="1"/>
</dbReference>
<dbReference type="Proteomes" id="UP001185899">
    <property type="component" value="Unassembled WGS sequence"/>
</dbReference>
<keyword evidence="1" id="KW-0812">Transmembrane</keyword>
<dbReference type="InterPro" id="IPR029787">
    <property type="entry name" value="Nucleotide_cyclase"/>
</dbReference>
<dbReference type="Pfam" id="PF00990">
    <property type="entry name" value="GGDEF"/>
    <property type="match status" value="1"/>
</dbReference>
<dbReference type="PROSITE" id="PS50113">
    <property type="entry name" value="PAC"/>
    <property type="match status" value="2"/>
</dbReference>
<dbReference type="SUPFAM" id="SSF55073">
    <property type="entry name" value="Nucleotide cyclase"/>
    <property type="match status" value="1"/>
</dbReference>
<dbReference type="SMART" id="SM00267">
    <property type="entry name" value="GGDEF"/>
    <property type="match status" value="1"/>
</dbReference>
<proteinExistence type="predicted"/>
<evidence type="ECO:0000259" key="3">
    <source>
        <dbReference type="PROSITE" id="PS50883"/>
    </source>
</evidence>
<dbReference type="EMBL" id="JAWLKE010000012">
    <property type="protein sequence ID" value="MDV6233674.1"/>
    <property type="molecule type" value="Genomic_DNA"/>
</dbReference>
<evidence type="ECO:0000259" key="2">
    <source>
        <dbReference type="PROSITE" id="PS50113"/>
    </source>
</evidence>
<dbReference type="InterPro" id="IPR013656">
    <property type="entry name" value="PAS_4"/>
</dbReference>
<dbReference type="Pfam" id="PF08448">
    <property type="entry name" value="PAS_4"/>
    <property type="match status" value="1"/>
</dbReference>
<dbReference type="InterPro" id="IPR001633">
    <property type="entry name" value="EAL_dom"/>
</dbReference>
<name>A0ABU4B5B6_9NOCA</name>
<dbReference type="CDD" id="cd01949">
    <property type="entry name" value="GGDEF"/>
    <property type="match status" value="1"/>
</dbReference>
<dbReference type="Gene3D" id="3.20.20.450">
    <property type="entry name" value="EAL domain"/>
    <property type="match status" value="1"/>
</dbReference>
<sequence>MSGWVWVVVLNGITAAAYLGIVLFIVRGLMRTGQLRNNRLAVATAAIFLTCAAHHLVHAVHLWTGFDGHASHLAAGSGGGMLDAMRESMGGTLDVAVTASTALAGVIYLGMRRFYGPLLRSPSMFDDASEARYRQLAANLPHTSVLVVDCDLRFVLVEGAGLVAEGYDPRRMEGQLLRDTVSPEAFALLEPHYLAAVAGEEISFDSVSPRTGAIFQVEARPLRDDSGRIVGAMVLSEDVSAERAARAELEQARAFRDAVLTASPDITTVTAVDTGRVTWASRSLRSLLTGPPSDGAVEDGRVPWLGLGRSDDSTDGEDRLDGVVEQDVEVVRAADRTAASLPEGESVSIRYRVLAADGSLRWLSRRTTPFRRGPSGEVSEVLSVVREVTDVVEAELALERAALQDPLTGLPNRMLLLDRIGSAIARGESTGAAAAVLFCDLDGFKRVNDTGGHAAGDAVLVEVARRLRSVLRANDSIARVGGDEFVLVVDALPAERGTDKRAGAGLAERVAERIRAVLAAPIVYQGSQYVVSASVGMVLVRKGASAQEVLRDADSAMYRAKQLGKDRIELFDDALRANALERAYIERTLRGALDPEHRGAARLNVVYQPVYDLNSRALTSFEALARLRDDDGAGITPDRFIPVAEDTGLISELGERVLEDALGTLVRWRAANPLDSDSGVPVTIAVNLSARQAQHVDMAAVVSAALGRHRMVPADLILELTESVLLESGSSMLRQLGELRALGVGIAIDDFGTGFASLRYLATLPVSAVKIDRSFTATMTSDETSSSIVRAIINLARDLHLGCVVEGIETPDQLDALPSFVQGQGYLLGRPAEVPSNTWVS</sequence>
<dbReference type="SMART" id="SM00052">
    <property type="entry name" value="EAL"/>
    <property type="match status" value="1"/>
</dbReference>
<protein>
    <submittedName>
        <fullName evidence="5">EAL domain-containing protein</fullName>
    </submittedName>
</protein>
<feature type="transmembrane region" description="Helical" evidence="1">
    <location>
        <begin position="6"/>
        <end position="26"/>
    </location>
</feature>
<dbReference type="CDD" id="cd01948">
    <property type="entry name" value="EAL"/>
    <property type="match status" value="1"/>
</dbReference>
<feature type="domain" description="PAC" evidence="2">
    <location>
        <begin position="200"/>
        <end position="251"/>
    </location>
</feature>
<dbReference type="InterPro" id="IPR000160">
    <property type="entry name" value="GGDEF_dom"/>
</dbReference>
<dbReference type="NCBIfam" id="TIGR00254">
    <property type="entry name" value="GGDEF"/>
    <property type="match status" value="1"/>
</dbReference>
<evidence type="ECO:0000256" key="1">
    <source>
        <dbReference type="SAM" id="Phobius"/>
    </source>
</evidence>
<feature type="domain" description="GGDEF" evidence="4">
    <location>
        <begin position="432"/>
        <end position="573"/>
    </location>
</feature>
<accession>A0ABU4B5B6</accession>
<keyword evidence="6" id="KW-1185">Reference proteome</keyword>
<dbReference type="InterPro" id="IPR052155">
    <property type="entry name" value="Biofilm_reg_signaling"/>
</dbReference>
<keyword evidence="1" id="KW-0472">Membrane</keyword>
<dbReference type="CDD" id="cd00130">
    <property type="entry name" value="PAS"/>
    <property type="match status" value="1"/>
</dbReference>
<dbReference type="SMART" id="SM00086">
    <property type="entry name" value="PAC"/>
    <property type="match status" value="1"/>
</dbReference>
<dbReference type="PROSITE" id="PS50883">
    <property type="entry name" value="EAL"/>
    <property type="match status" value="1"/>
</dbReference>
<organism evidence="5 6">
    <name type="scientific">Rhodococcus cercidiphylli</name>
    <dbReference type="NCBI Taxonomy" id="489916"/>
    <lineage>
        <taxon>Bacteria</taxon>
        <taxon>Bacillati</taxon>
        <taxon>Actinomycetota</taxon>
        <taxon>Actinomycetes</taxon>
        <taxon>Mycobacteriales</taxon>
        <taxon>Nocardiaceae</taxon>
        <taxon>Rhodococcus</taxon>
    </lineage>
</organism>
<dbReference type="InterPro" id="IPR035965">
    <property type="entry name" value="PAS-like_dom_sf"/>
</dbReference>
<evidence type="ECO:0000313" key="5">
    <source>
        <dbReference type="EMBL" id="MDV6233674.1"/>
    </source>
</evidence>
<evidence type="ECO:0000259" key="4">
    <source>
        <dbReference type="PROSITE" id="PS50887"/>
    </source>
</evidence>
<comment type="caution">
    <text evidence="5">The sequence shown here is derived from an EMBL/GenBank/DDBJ whole genome shotgun (WGS) entry which is preliminary data.</text>
</comment>